<dbReference type="Pfam" id="PF02311">
    <property type="entry name" value="AraC_binding"/>
    <property type="match status" value="1"/>
</dbReference>
<keyword evidence="1" id="KW-0805">Transcription regulation</keyword>
<dbReference type="AlphaFoldDB" id="A0A9D1E8F4"/>
<dbReference type="InterPro" id="IPR018060">
    <property type="entry name" value="HTH_AraC"/>
</dbReference>
<dbReference type="InterPro" id="IPR003313">
    <property type="entry name" value="AraC-bd"/>
</dbReference>
<keyword evidence="2" id="KW-0238">DNA-binding</keyword>
<dbReference type="SUPFAM" id="SSF51215">
    <property type="entry name" value="Regulatory protein AraC"/>
    <property type="match status" value="1"/>
</dbReference>
<dbReference type="GO" id="GO:0043565">
    <property type="term" value="F:sequence-specific DNA binding"/>
    <property type="evidence" value="ECO:0007669"/>
    <property type="project" value="InterPro"/>
</dbReference>
<comment type="caution">
    <text evidence="5">The sequence shown here is derived from an EMBL/GenBank/DDBJ whole genome shotgun (WGS) entry which is preliminary data.</text>
</comment>
<evidence type="ECO:0000256" key="3">
    <source>
        <dbReference type="ARBA" id="ARBA00023163"/>
    </source>
</evidence>
<dbReference type="Proteomes" id="UP000823912">
    <property type="component" value="Unassembled WGS sequence"/>
</dbReference>
<sequence>MPNKTLSDFAALHEPVSHGTALFPIALYEITSTLWMEERIWYHWHEELEILVVTRGCARMNIAGRSHDIREQDIVIVPSGALHSASRTPGQPFCFFALVFSPSLLDRSGSDDIYRKYIAPVFENRLQFPEHIVPHSAWQQELLTLLYSIRDLFAEKAPGFELLVKARLLEIWHALAARSIPASSPKPGEDRAAHHIKPVLAYLQKNYRRQISLREVADAVHMSEGHLCRLFRSVTGMTLTDYLHLYRISVSADLLIQNRHSISEVAGMTGFNNISYFNKIFRRYMHMTPTQFRQSDHAHPLSFTGR</sequence>
<protein>
    <submittedName>
        <fullName evidence="5">Helix-turn-helix transcriptional regulator</fullName>
    </submittedName>
</protein>
<feature type="domain" description="HTH araC/xylS-type" evidence="4">
    <location>
        <begin position="197"/>
        <end position="295"/>
    </location>
</feature>
<dbReference type="InterPro" id="IPR037923">
    <property type="entry name" value="HTH-like"/>
</dbReference>
<evidence type="ECO:0000313" key="5">
    <source>
        <dbReference type="EMBL" id="HIR70137.1"/>
    </source>
</evidence>
<evidence type="ECO:0000313" key="6">
    <source>
        <dbReference type="Proteomes" id="UP000823912"/>
    </source>
</evidence>
<keyword evidence="3" id="KW-0804">Transcription</keyword>
<evidence type="ECO:0000259" key="4">
    <source>
        <dbReference type="PROSITE" id="PS01124"/>
    </source>
</evidence>
<evidence type="ECO:0000256" key="1">
    <source>
        <dbReference type="ARBA" id="ARBA00023015"/>
    </source>
</evidence>
<reference evidence="5" key="2">
    <citation type="journal article" date="2021" name="PeerJ">
        <title>Extensive microbial diversity within the chicken gut microbiome revealed by metagenomics and culture.</title>
        <authorList>
            <person name="Gilroy R."/>
            <person name="Ravi A."/>
            <person name="Getino M."/>
            <person name="Pursley I."/>
            <person name="Horton D.L."/>
            <person name="Alikhan N.F."/>
            <person name="Baker D."/>
            <person name="Gharbi K."/>
            <person name="Hall N."/>
            <person name="Watson M."/>
            <person name="Adriaenssens E.M."/>
            <person name="Foster-Nyarko E."/>
            <person name="Jarju S."/>
            <person name="Secka A."/>
            <person name="Antonio M."/>
            <person name="Oren A."/>
            <person name="Chaudhuri R.R."/>
            <person name="La Ragione R."/>
            <person name="Hildebrand F."/>
            <person name="Pallen M.J."/>
        </authorList>
    </citation>
    <scope>NUCLEOTIDE SEQUENCE</scope>
    <source>
        <strain evidence="5">ChiSjej5B23-6657</strain>
    </source>
</reference>
<dbReference type="InterPro" id="IPR009057">
    <property type="entry name" value="Homeodomain-like_sf"/>
</dbReference>
<dbReference type="EMBL" id="DVHM01000041">
    <property type="protein sequence ID" value="HIR70137.1"/>
    <property type="molecule type" value="Genomic_DNA"/>
</dbReference>
<name>A0A9D1E8F4_9FIRM</name>
<dbReference type="Gene3D" id="1.10.10.60">
    <property type="entry name" value="Homeodomain-like"/>
    <property type="match status" value="2"/>
</dbReference>
<dbReference type="PROSITE" id="PS01124">
    <property type="entry name" value="HTH_ARAC_FAMILY_2"/>
    <property type="match status" value="1"/>
</dbReference>
<dbReference type="PANTHER" id="PTHR43280">
    <property type="entry name" value="ARAC-FAMILY TRANSCRIPTIONAL REGULATOR"/>
    <property type="match status" value="1"/>
</dbReference>
<dbReference type="Gene3D" id="2.60.120.10">
    <property type="entry name" value="Jelly Rolls"/>
    <property type="match status" value="1"/>
</dbReference>
<dbReference type="PANTHER" id="PTHR43280:SF28">
    <property type="entry name" value="HTH-TYPE TRANSCRIPTIONAL ACTIVATOR RHAS"/>
    <property type="match status" value="1"/>
</dbReference>
<evidence type="ECO:0000256" key="2">
    <source>
        <dbReference type="ARBA" id="ARBA00023125"/>
    </source>
</evidence>
<dbReference type="InterPro" id="IPR014710">
    <property type="entry name" value="RmlC-like_jellyroll"/>
</dbReference>
<dbReference type="PRINTS" id="PR00032">
    <property type="entry name" value="HTHARAC"/>
</dbReference>
<dbReference type="Pfam" id="PF12833">
    <property type="entry name" value="HTH_18"/>
    <property type="match status" value="1"/>
</dbReference>
<dbReference type="SMART" id="SM00342">
    <property type="entry name" value="HTH_ARAC"/>
    <property type="match status" value="1"/>
</dbReference>
<gene>
    <name evidence="5" type="ORF">IAA55_02520</name>
</gene>
<dbReference type="InterPro" id="IPR020449">
    <property type="entry name" value="Tscrpt_reg_AraC-type_HTH"/>
</dbReference>
<accession>A0A9D1E8F4</accession>
<dbReference type="SUPFAM" id="SSF46689">
    <property type="entry name" value="Homeodomain-like"/>
    <property type="match status" value="2"/>
</dbReference>
<organism evidence="5 6">
    <name type="scientific">Candidatus Pullilachnospira gallistercoris</name>
    <dbReference type="NCBI Taxonomy" id="2840911"/>
    <lineage>
        <taxon>Bacteria</taxon>
        <taxon>Bacillati</taxon>
        <taxon>Bacillota</taxon>
        <taxon>Clostridia</taxon>
        <taxon>Lachnospirales</taxon>
        <taxon>Lachnospiraceae</taxon>
        <taxon>Lachnospiraceae incertae sedis</taxon>
        <taxon>Candidatus Pullilachnospira</taxon>
    </lineage>
</organism>
<reference evidence="5" key="1">
    <citation type="submission" date="2020-10" db="EMBL/GenBank/DDBJ databases">
        <authorList>
            <person name="Gilroy R."/>
        </authorList>
    </citation>
    <scope>NUCLEOTIDE SEQUENCE</scope>
    <source>
        <strain evidence="5">ChiSjej5B23-6657</strain>
    </source>
</reference>
<dbReference type="GO" id="GO:0003700">
    <property type="term" value="F:DNA-binding transcription factor activity"/>
    <property type="evidence" value="ECO:0007669"/>
    <property type="project" value="InterPro"/>
</dbReference>
<proteinExistence type="predicted"/>